<organism evidence="3 4">
    <name type="scientific">Sphingomonas panacis</name>
    <dbReference type="NCBI Taxonomy" id="1560345"/>
    <lineage>
        <taxon>Bacteria</taxon>
        <taxon>Pseudomonadati</taxon>
        <taxon>Pseudomonadota</taxon>
        <taxon>Alphaproteobacteria</taxon>
        <taxon>Sphingomonadales</taxon>
        <taxon>Sphingomonadaceae</taxon>
        <taxon>Sphingomonas</taxon>
    </lineage>
</organism>
<dbReference type="EMBL" id="CP014168">
    <property type="protein sequence ID" value="AOH83625.1"/>
    <property type="molecule type" value="Genomic_DNA"/>
</dbReference>
<accession>A0A1B3Z862</accession>
<dbReference type="Pfam" id="PF04717">
    <property type="entry name" value="Phage_base_V"/>
    <property type="match status" value="1"/>
</dbReference>
<dbReference type="InterPro" id="IPR013046">
    <property type="entry name" value="GpV/Gp45"/>
</dbReference>
<sequence>MSDPADNQRLIGDIVREGTIESVDLAKGTCRFKTGDIVTGDVPWLAARSGATKCWSPPSVGEQGLLICPEGDTERGIVLPGLFSNAHPSPSSEDVDLTEYADGARIGYDPTAHALTAILPSGATARIEADGGLSIKGPVSIEGKVTVTETIDAEGEITGNGIKLSKHHHDKVKTGTDESGDPV</sequence>
<evidence type="ECO:0000313" key="3">
    <source>
        <dbReference type="EMBL" id="AOH83625.1"/>
    </source>
</evidence>
<keyword evidence="4" id="KW-1185">Reference proteome</keyword>
<dbReference type="STRING" id="1560345.AWL63_06210"/>
<feature type="domain" description="Gp5/Type VI secretion system Vgr protein OB-fold" evidence="2">
    <location>
        <begin position="16"/>
        <end position="83"/>
    </location>
</feature>
<dbReference type="RefSeq" id="WP_069204199.1">
    <property type="nucleotide sequence ID" value="NZ_CP014168.1"/>
</dbReference>
<evidence type="ECO:0000256" key="1">
    <source>
        <dbReference type="SAM" id="MobiDB-lite"/>
    </source>
</evidence>
<dbReference type="Gene3D" id="2.40.50.230">
    <property type="entry name" value="Gp5 N-terminal domain"/>
    <property type="match status" value="1"/>
</dbReference>
<feature type="region of interest" description="Disordered" evidence="1">
    <location>
        <begin position="164"/>
        <end position="183"/>
    </location>
</feature>
<dbReference type="InterPro" id="IPR006531">
    <property type="entry name" value="Gp5/Vgr_OB"/>
</dbReference>
<evidence type="ECO:0000259" key="2">
    <source>
        <dbReference type="Pfam" id="PF04717"/>
    </source>
</evidence>
<dbReference type="AlphaFoldDB" id="A0A1B3Z862"/>
<protein>
    <submittedName>
        <fullName evidence="3">Baseplate assembly protein</fullName>
    </submittedName>
</protein>
<dbReference type="OrthoDB" id="4931325at2"/>
<dbReference type="KEGG" id="span:AWL63_06210"/>
<dbReference type="NCBIfam" id="TIGR01644">
    <property type="entry name" value="phage_P2_V"/>
    <property type="match status" value="1"/>
</dbReference>
<dbReference type="InterPro" id="IPR037026">
    <property type="entry name" value="Vgr_OB-fold_dom_sf"/>
</dbReference>
<gene>
    <name evidence="3" type="ORF">AWL63_06210</name>
</gene>
<dbReference type="Gene3D" id="6.20.150.10">
    <property type="match status" value="1"/>
</dbReference>
<proteinExistence type="predicted"/>
<evidence type="ECO:0000313" key="4">
    <source>
        <dbReference type="Proteomes" id="UP000094256"/>
    </source>
</evidence>
<reference evidence="3 4" key="1">
    <citation type="submission" date="2016-01" db="EMBL/GenBank/DDBJ databases">
        <title>Complete genome and mega plasmid sequence of Sphingomonas panacis DCY99 elicits systemic resistance in rice to Xanthomonas oryzae.</title>
        <authorList>
            <person name="Kim Y.J."/>
            <person name="Yang D.C."/>
            <person name="Sing P."/>
        </authorList>
    </citation>
    <scope>NUCLEOTIDE SEQUENCE [LARGE SCALE GENOMIC DNA]</scope>
    <source>
        <strain evidence="3 4">DCY99</strain>
    </source>
</reference>
<name>A0A1B3Z862_9SPHN</name>
<dbReference type="Proteomes" id="UP000094256">
    <property type="component" value="Chromosome"/>
</dbReference>